<keyword evidence="2" id="KW-0560">Oxidoreductase</keyword>
<accession>A0ABW4ZBH7</accession>
<keyword evidence="2" id="KW-0223">Dioxygenase</keyword>
<sequence length="219" mass="24477">MEGFKVDGFAVFTKVLEAHEIERLRRECDGLAEREGKVCVRRVAEKSELVMGLAHAEKMRQFLPADYLLVRSILFDKTADSNWPVLWHQDLTIMVRERVALAGYGPWSQKAGAEHVQPPVEVLQQMLTLRVHLDPTPAENGALRVIQGSHRLGKLDPGEVAGHVGRGDEVVCACDAGDVLMMSPLLLHASARSSEVGRRRVLHFEYAHRDALDEALEWA</sequence>
<keyword evidence="3" id="KW-1185">Reference proteome</keyword>
<dbReference type="RefSeq" id="WP_377178131.1">
    <property type="nucleotide sequence ID" value="NZ_JBHUJB010000040.1"/>
</dbReference>
<dbReference type="EMBL" id="JBHUJB010000040">
    <property type="protein sequence ID" value="MFD2159224.1"/>
    <property type="molecule type" value="Genomic_DNA"/>
</dbReference>
<protein>
    <submittedName>
        <fullName evidence="2">Phytanoyl-CoA dioxygenase family protein</fullName>
    </submittedName>
</protein>
<dbReference type="PANTHER" id="PTHR20883:SF48">
    <property type="entry name" value="ECTOINE DIOXYGENASE"/>
    <property type="match status" value="1"/>
</dbReference>
<dbReference type="GO" id="GO:0051213">
    <property type="term" value="F:dioxygenase activity"/>
    <property type="evidence" value="ECO:0007669"/>
    <property type="project" value="UniProtKB-KW"/>
</dbReference>
<evidence type="ECO:0000256" key="1">
    <source>
        <dbReference type="ARBA" id="ARBA00001954"/>
    </source>
</evidence>
<evidence type="ECO:0000313" key="3">
    <source>
        <dbReference type="Proteomes" id="UP001597389"/>
    </source>
</evidence>
<comment type="caution">
    <text evidence="2">The sequence shown here is derived from an EMBL/GenBank/DDBJ whole genome shotgun (WGS) entry which is preliminary data.</text>
</comment>
<gene>
    <name evidence="2" type="ORF">ACFSW8_09970</name>
</gene>
<proteinExistence type="predicted"/>
<dbReference type="InterPro" id="IPR008775">
    <property type="entry name" value="Phytyl_CoA_dOase-like"/>
</dbReference>
<organism evidence="2 3">
    <name type="scientific">Rubritalea tangerina</name>
    <dbReference type="NCBI Taxonomy" id="430798"/>
    <lineage>
        <taxon>Bacteria</taxon>
        <taxon>Pseudomonadati</taxon>
        <taxon>Verrucomicrobiota</taxon>
        <taxon>Verrucomicrobiia</taxon>
        <taxon>Verrucomicrobiales</taxon>
        <taxon>Rubritaleaceae</taxon>
        <taxon>Rubritalea</taxon>
    </lineage>
</organism>
<dbReference type="Proteomes" id="UP001597389">
    <property type="component" value="Unassembled WGS sequence"/>
</dbReference>
<name>A0ABW4ZBH7_9BACT</name>
<comment type="cofactor">
    <cofactor evidence="1">
        <name>Fe(2+)</name>
        <dbReference type="ChEBI" id="CHEBI:29033"/>
    </cofactor>
</comment>
<reference evidence="3" key="1">
    <citation type="journal article" date="2019" name="Int. J. Syst. Evol. Microbiol.">
        <title>The Global Catalogue of Microorganisms (GCM) 10K type strain sequencing project: providing services to taxonomists for standard genome sequencing and annotation.</title>
        <authorList>
            <consortium name="The Broad Institute Genomics Platform"/>
            <consortium name="The Broad Institute Genome Sequencing Center for Infectious Disease"/>
            <person name="Wu L."/>
            <person name="Ma J."/>
        </authorList>
    </citation>
    <scope>NUCLEOTIDE SEQUENCE [LARGE SCALE GENOMIC DNA]</scope>
    <source>
        <strain evidence="3">CCUG 57942</strain>
    </source>
</reference>
<dbReference type="SUPFAM" id="SSF51197">
    <property type="entry name" value="Clavaminate synthase-like"/>
    <property type="match status" value="1"/>
</dbReference>
<dbReference type="PANTHER" id="PTHR20883">
    <property type="entry name" value="PHYTANOYL-COA DIOXYGENASE DOMAIN CONTAINING 1"/>
    <property type="match status" value="1"/>
</dbReference>
<dbReference type="Gene3D" id="2.60.120.620">
    <property type="entry name" value="q2cbj1_9rhob like domain"/>
    <property type="match status" value="1"/>
</dbReference>
<evidence type="ECO:0000313" key="2">
    <source>
        <dbReference type="EMBL" id="MFD2159224.1"/>
    </source>
</evidence>
<dbReference type="Pfam" id="PF05721">
    <property type="entry name" value="PhyH"/>
    <property type="match status" value="1"/>
</dbReference>